<comment type="subcellular location">
    <subcellularLocation>
        <location evidence="1">Nucleus</location>
    </subcellularLocation>
</comment>
<keyword evidence="4" id="KW-0862">Zinc</keyword>
<dbReference type="Proteomes" id="UP000095767">
    <property type="component" value="Unassembled WGS sequence"/>
</dbReference>
<feature type="region of interest" description="Disordered" evidence="6">
    <location>
        <begin position="316"/>
        <end position="410"/>
    </location>
</feature>
<keyword evidence="5" id="KW-0539">Nucleus</keyword>
<evidence type="ECO:0000259" key="7">
    <source>
        <dbReference type="Pfam" id="PF07967"/>
    </source>
</evidence>
<name>A0A1E5VR72_9POAL</name>
<keyword evidence="2" id="KW-0479">Metal-binding</keyword>
<feature type="compositionally biased region" description="Polar residues" evidence="6">
    <location>
        <begin position="399"/>
        <end position="410"/>
    </location>
</feature>
<dbReference type="InterPro" id="IPR013909">
    <property type="entry name" value="NuBaID_C"/>
</dbReference>
<dbReference type="Pfam" id="PF08600">
    <property type="entry name" value="NuBaID_C"/>
    <property type="match status" value="1"/>
</dbReference>
<gene>
    <name evidence="9" type="ORF">BAE44_0011375</name>
</gene>
<feature type="compositionally biased region" description="Basic and acidic residues" evidence="6">
    <location>
        <begin position="642"/>
        <end position="651"/>
    </location>
</feature>
<evidence type="ECO:0000256" key="5">
    <source>
        <dbReference type="ARBA" id="ARBA00023242"/>
    </source>
</evidence>
<evidence type="ECO:0000259" key="8">
    <source>
        <dbReference type="Pfam" id="PF08600"/>
    </source>
</evidence>
<dbReference type="STRING" id="888268.A0A1E5VR72"/>
<evidence type="ECO:0000256" key="2">
    <source>
        <dbReference type="ARBA" id="ARBA00022723"/>
    </source>
</evidence>
<dbReference type="AlphaFoldDB" id="A0A1E5VR72"/>
<evidence type="ECO:0000313" key="10">
    <source>
        <dbReference type="Proteomes" id="UP000095767"/>
    </source>
</evidence>
<reference evidence="9 10" key="1">
    <citation type="submission" date="2016-09" db="EMBL/GenBank/DDBJ databases">
        <title>The draft genome of Dichanthelium oligosanthes: A C3 panicoid grass species.</title>
        <authorList>
            <person name="Studer A.J."/>
            <person name="Schnable J.C."/>
            <person name="Brutnell T.P."/>
        </authorList>
    </citation>
    <scope>NUCLEOTIDE SEQUENCE [LARGE SCALE GENOMIC DNA]</scope>
    <source>
        <strain evidence="10">cv. Kellogg 1175</strain>
        <tissue evidence="9">Leaf</tissue>
    </source>
</reference>
<organism evidence="9 10">
    <name type="scientific">Dichanthelium oligosanthes</name>
    <dbReference type="NCBI Taxonomy" id="888268"/>
    <lineage>
        <taxon>Eukaryota</taxon>
        <taxon>Viridiplantae</taxon>
        <taxon>Streptophyta</taxon>
        <taxon>Embryophyta</taxon>
        <taxon>Tracheophyta</taxon>
        <taxon>Spermatophyta</taxon>
        <taxon>Magnoliopsida</taxon>
        <taxon>Liliopsida</taxon>
        <taxon>Poales</taxon>
        <taxon>Poaceae</taxon>
        <taxon>PACMAD clade</taxon>
        <taxon>Panicoideae</taxon>
        <taxon>Panicodae</taxon>
        <taxon>Paniceae</taxon>
        <taxon>Dichantheliinae</taxon>
        <taxon>Dichanthelium</taxon>
    </lineage>
</organism>
<proteinExistence type="predicted"/>
<keyword evidence="10" id="KW-1185">Reference proteome</keyword>
<comment type="caution">
    <text evidence="9">The sequence shown here is derived from an EMBL/GenBank/DDBJ whole genome shotgun (WGS) entry which is preliminary data.</text>
</comment>
<feature type="domain" description="NuBaID C-terminal" evidence="8">
    <location>
        <begin position="704"/>
        <end position="756"/>
    </location>
</feature>
<dbReference type="OrthoDB" id="614844at2759"/>
<evidence type="ECO:0000256" key="3">
    <source>
        <dbReference type="ARBA" id="ARBA00022771"/>
    </source>
</evidence>
<feature type="compositionally biased region" description="Basic residues" evidence="6">
    <location>
        <begin position="787"/>
        <end position="797"/>
    </location>
</feature>
<accession>A0A1E5VR72</accession>
<dbReference type="PANTHER" id="PTHR15835">
    <property type="entry name" value="NUCLEAR-INTERACTING PARTNER OF ALK"/>
    <property type="match status" value="1"/>
</dbReference>
<protein>
    <submittedName>
        <fullName evidence="9">Uncharacterized protein</fullName>
    </submittedName>
</protein>
<feature type="region of interest" description="Disordered" evidence="6">
    <location>
        <begin position="627"/>
        <end position="664"/>
    </location>
</feature>
<keyword evidence="3" id="KW-0863">Zinc-finger</keyword>
<dbReference type="GO" id="GO:0005634">
    <property type="term" value="C:nucleus"/>
    <property type="evidence" value="ECO:0007669"/>
    <property type="project" value="UniProtKB-SubCell"/>
</dbReference>
<dbReference type="PANTHER" id="PTHR15835:SF16">
    <property type="entry name" value="F20D23.9 PROTEIN"/>
    <property type="match status" value="1"/>
</dbReference>
<dbReference type="GO" id="GO:0008270">
    <property type="term" value="F:zinc ion binding"/>
    <property type="evidence" value="ECO:0007669"/>
    <property type="project" value="UniProtKB-KW"/>
</dbReference>
<feature type="region of interest" description="Disordered" evidence="6">
    <location>
        <begin position="765"/>
        <end position="797"/>
    </location>
</feature>
<evidence type="ECO:0000256" key="6">
    <source>
        <dbReference type="SAM" id="MobiDB-lite"/>
    </source>
</evidence>
<sequence length="797" mass="84505">MREEVRSSSAAPPDPPHARSVSPPPTPVARPWERGDLLRRLATFKHSTWASKPKAASSLACAQRGWVNIDVDKIECESCGAHLIFTALTSWSPAEVANAGEAFAEQLDASHQNDCPWRGNSCADSLVQFHLTPSALVGGFKDRCDGLLQFVSLPVIASSAIESMKLTRSVQIDHVLSQSLTILSGELGYRTDSTTGIDINQQDETCCYSQVYLLSLMPRCLFLLLLNNIGMPDTGRKPVLTRGISATSGINGLVAEGAERENVEGRDEATDERKSLSNAQVDLNLTMAGGLPSNHSSLPPMPGHFNFGGMGRDLIIGQPTGSELGGHAASFESRGPSSRKRNLEGGGSTTDKPINRLQPADSIEGTVIDRDGDEVDDAAQDSGARSKRPRGFNLFDINRPSSSGAGPSRNLSFELDIDVNRFDKSNAEGPSALNNPFPKDSMRASSVIAMDTVHSAEENSMESVEYHPCDGDDVNKPSSALRSGGMSEALDLNYSNQAQQSSFVQPAAETESNAREIGGSSMNGGEEVLNAEMTPASARDQLSLGVSGGSVGMGASHEAEIHGTDISEHKTGSVVGDADPIPELIETMGHTGESAPGPVLMDEFVPEEAGREDPHGDSQDMASRLAVRADSGSKICGSTKADSGESGEKMSHAVGPENSAHPSLSCNARVYSGIDASKEEVTGIMLTNDDYDPGNGLGATNGENDYETELPDFDPIKHHNNYCPWVNGNVAAACCINTGSSTALSGWQLTVDAIETLQSLGQAQNQTMQSDSAASLYKDDHAPPSRKLLKRANHSKS</sequence>
<evidence type="ECO:0000313" key="9">
    <source>
        <dbReference type="EMBL" id="OEL27611.1"/>
    </source>
</evidence>
<dbReference type="EMBL" id="LWDX02032129">
    <property type="protein sequence ID" value="OEL27611.1"/>
    <property type="molecule type" value="Genomic_DNA"/>
</dbReference>
<dbReference type="Pfam" id="PF07967">
    <property type="entry name" value="zf-C3HC"/>
    <property type="match status" value="1"/>
</dbReference>
<feature type="region of interest" description="Disordered" evidence="6">
    <location>
        <begin position="1"/>
        <end position="32"/>
    </location>
</feature>
<dbReference type="InterPro" id="IPR012935">
    <property type="entry name" value="NuBaID_N"/>
</dbReference>
<evidence type="ECO:0000256" key="4">
    <source>
        <dbReference type="ARBA" id="ARBA00022833"/>
    </source>
</evidence>
<feature type="domain" description="C3HC-type" evidence="7">
    <location>
        <begin position="31"/>
        <end position="154"/>
    </location>
</feature>
<evidence type="ECO:0000256" key="1">
    <source>
        <dbReference type="ARBA" id="ARBA00004123"/>
    </source>
</evidence>